<organism evidence="2 3">
    <name type="scientific">Limnoglobus roseus</name>
    <dbReference type="NCBI Taxonomy" id="2598579"/>
    <lineage>
        <taxon>Bacteria</taxon>
        <taxon>Pseudomonadati</taxon>
        <taxon>Planctomycetota</taxon>
        <taxon>Planctomycetia</taxon>
        <taxon>Gemmatales</taxon>
        <taxon>Gemmataceae</taxon>
        <taxon>Limnoglobus</taxon>
    </lineage>
</organism>
<dbReference type="AlphaFoldDB" id="A0A5C1A8V6"/>
<evidence type="ECO:0000313" key="3">
    <source>
        <dbReference type="Proteomes" id="UP000324974"/>
    </source>
</evidence>
<accession>A0A5C1A8V6</accession>
<keyword evidence="1" id="KW-0472">Membrane</keyword>
<dbReference type="EMBL" id="CP042425">
    <property type="protein sequence ID" value="QEL14222.1"/>
    <property type="molecule type" value="Genomic_DNA"/>
</dbReference>
<dbReference type="RefSeq" id="WP_149109130.1">
    <property type="nucleotide sequence ID" value="NZ_CP042425.1"/>
</dbReference>
<dbReference type="OrthoDB" id="282049at2"/>
<dbReference type="Proteomes" id="UP000324974">
    <property type="component" value="Chromosome"/>
</dbReference>
<feature type="transmembrane region" description="Helical" evidence="1">
    <location>
        <begin position="6"/>
        <end position="24"/>
    </location>
</feature>
<keyword evidence="3" id="KW-1185">Reference proteome</keyword>
<proteinExistence type="predicted"/>
<protein>
    <submittedName>
        <fullName evidence="2">Uncharacterized protein</fullName>
    </submittedName>
</protein>
<keyword evidence="1" id="KW-0812">Transmembrane</keyword>
<sequence>MSTLGKILLFVNLLLAVGVLYLAAQDRKKRTELNDSAVKYQFVIGGLPVEPIKDASVGEPGTDTLLVSVTGPNNAASNILVSKKLVESLYTGADNAFAGAGVPNSQVDLVNAVYTKMVQDLDAVQGDSARVQSLCGYLDNKTGQFQSGKLLVLAETFEERAAIRSLSPVSATPLPPEVWAANLKDARDRLKRKFDAVTQASNPDQPEQARKTVEELKTKILANPKDADLKRQLAALSAGGPNGPTASDAERRMKIAQLLMQVNPSPDWQKKVVLTVGLKAYQLAIIEQTGRLESMLAQTRDARFVDQQNFDVEYEQLKSFALENSKLVDQQIRVVDGLKATLATDELLFTQRQELRKQLMQELAVLTTSVNEKLAKQQKTEKSLFEVQQQVGLTLRETSKLEGDLRQKEISAEK</sequence>
<dbReference type="KEGG" id="lrs:PX52LOC_01092"/>
<name>A0A5C1A8V6_9BACT</name>
<gene>
    <name evidence="2" type="ORF">PX52LOC_01092</name>
</gene>
<evidence type="ECO:0000313" key="2">
    <source>
        <dbReference type="EMBL" id="QEL14222.1"/>
    </source>
</evidence>
<reference evidence="3" key="1">
    <citation type="submission" date="2019-08" db="EMBL/GenBank/DDBJ databases">
        <title>Limnoglobus roseus gen. nov., sp. nov., a novel freshwater planctomycete with a giant genome from the family Gemmataceae.</title>
        <authorList>
            <person name="Kulichevskaya I.S."/>
            <person name="Naumoff D.G."/>
            <person name="Miroshnikov K."/>
            <person name="Ivanova A."/>
            <person name="Philippov D.A."/>
            <person name="Hakobyan A."/>
            <person name="Rijpstra I.C."/>
            <person name="Sinninghe Damste J.S."/>
            <person name="Liesack W."/>
            <person name="Dedysh S.N."/>
        </authorList>
    </citation>
    <scope>NUCLEOTIDE SEQUENCE [LARGE SCALE GENOMIC DNA]</scope>
    <source>
        <strain evidence="3">PX52</strain>
    </source>
</reference>
<keyword evidence="1" id="KW-1133">Transmembrane helix</keyword>
<evidence type="ECO:0000256" key="1">
    <source>
        <dbReference type="SAM" id="Phobius"/>
    </source>
</evidence>